<feature type="chain" id="PRO_5010197113" evidence="4">
    <location>
        <begin position="23"/>
        <end position="580"/>
    </location>
</feature>
<feature type="domain" description="C-type lectin" evidence="5">
    <location>
        <begin position="171"/>
        <end position="301"/>
    </location>
</feature>
<feature type="compositionally biased region" description="Polar residues" evidence="2">
    <location>
        <begin position="430"/>
        <end position="452"/>
    </location>
</feature>
<protein>
    <submittedName>
        <fullName evidence="7">Uncharacterized protein LOC106160961</fullName>
    </submittedName>
</protein>
<dbReference type="InterPro" id="IPR018378">
    <property type="entry name" value="C-type_lectin_CS"/>
</dbReference>
<feature type="compositionally biased region" description="Low complexity" evidence="2">
    <location>
        <begin position="338"/>
        <end position="364"/>
    </location>
</feature>
<dbReference type="InterPro" id="IPR001304">
    <property type="entry name" value="C-type_lectin-like"/>
</dbReference>
<reference evidence="7" key="2">
    <citation type="submission" date="2025-08" db="UniProtKB">
        <authorList>
            <consortium name="RefSeq"/>
        </authorList>
    </citation>
    <scope>IDENTIFICATION</scope>
</reference>
<keyword evidence="1" id="KW-1015">Disulfide bond</keyword>
<feature type="region of interest" description="Disordered" evidence="2">
    <location>
        <begin position="416"/>
        <end position="452"/>
    </location>
</feature>
<dbReference type="SMART" id="SM00034">
    <property type="entry name" value="CLECT"/>
    <property type="match status" value="2"/>
</dbReference>
<feature type="signal peptide" evidence="4">
    <location>
        <begin position="1"/>
        <end position="22"/>
    </location>
</feature>
<gene>
    <name evidence="7" type="primary">LOC106160961</name>
</gene>
<organism evidence="6 7">
    <name type="scientific">Lingula anatina</name>
    <name type="common">Brachiopod</name>
    <name type="synonym">Lingula unguis</name>
    <dbReference type="NCBI Taxonomy" id="7574"/>
    <lineage>
        <taxon>Eukaryota</taxon>
        <taxon>Metazoa</taxon>
        <taxon>Spiralia</taxon>
        <taxon>Lophotrochozoa</taxon>
        <taxon>Brachiopoda</taxon>
        <taxon>Linguliformea</taxon>
        <taxon>Lingulata</taxon>
        <taxon>Lingulida</taxon>
        <taxon>Linguloidea</taxon>
        <taxon>Lingulidae</taxon>
        <taxon>Lingula</taxon>
    </lineage>
</organism>
<dbReference type="PANTHER" id="PTHR22803">
    <property type="entry name" value="MANNOSE, PHOSPHOLIPASE, LECTIN RECEPTOR RELATED"/>
    <property type="match status" value="1"/>
</dbReference>
<name>A0A1S3I5V9_LINAN</name>
<dbReference type="PROSITE" id="PS00615">
    <property type="entry name" value="C_TYPE_LECTIN_1"/>
    <property type="match status" value="1"/>
</dbReference>
<evidence type="ECO:0000256" key="4">
    <source>
        <dbReference type="SAM" id="SignalP"/>
    </source>
</evidence>
<feature type="compositionally biased region" description="Gly residues" evidence="2">
    <location>
        <begin position="321"/>
        <end position="337"/>
    </location>
</feature>
<evidence type="ECO:0000313" key="6">
    <source>
        <dbReference type="Proteomes" id="UP000085678"/>
    </source>
</evidence>
<feature type="domain" description="C-type lectin" evidence="5">
    <location>
        <begin position="27"/>
        <end position="155"/>
    </location>
</feature>
<evidence type="ECO:0000313" key="7">
    <source>
        <dbReference type="RefSeq" id="XP_013393231.1"/>
    </source>
</evidence>
<evidence type="ECO:0000256" key="2">
    <source>
        <dbReference type="SAM" id="MobiDB-lite"/>
    </source>
</evidence>
<keyword evidence="3" id="KW-0472">Membrane</keyword>
<keyword evidence="6" id="KW-1185">Reference proteome</keyword>
<sequence length="580" mass="63471">MVRLVISVIVLMFGVFFYGCQGASKCHNGMCYQVIVYPNSTWFDARKTCRRLGGHLASVEDWKTEWTLEGLLQQTHQDLAPWLHSYSAWLGGTQNMSTSWYWASQHWDSHGLGWSRWAPSQSRWTTRQACVAMQADLQYQWTSRECTDYLWFVCLRFVDEHECQAPNEFFTEGVCYHLNTSSQTWYEARRQCHLDLQGDLATVHNNAVHSNIIRMAKRLGQDGLEDFWIGATRTNWTWSAHGDPIMFSNWGFRYDPRSEEMYPFPSPAPTGCLQLHFTDHCYGETTSDPCFFWKDVNCSSRAVGLVCQFPEGSSNDSGWGSSSGSGSGSGSSSGSGSGSDSSSGSGSGSDSSFGSGSGSDSSSGSGSGSGSSSGSGSARTTTIPVTLITPRTIAATIQTRPIKITTVISASITTSFPATTSSSSASITTVRSESTTSSAGTGNADNMSNPSSRQALPTGAVVGGVTAVVVVVTILVIVIVVIKRRKHAQSESKERRAFNNPSYTENIRAVSVRDDIYSEPNDDYMPREGGDHPHQTTCSEMNAEHYYQKLQYSNQSQEENIYAQIGADEDIAESYIDFSA</sequence>
<dbReference type="InParanoid" id="A0A1S3I5V9"/>
<dbReference type="RefSeq" id="XP_013393231.1">
    <property type="nucleotide sequence ID" value="XM_013537777.1"/>
</dbReference>
<dbReference type="KEGG" id="lak:106160961"/>
<keyword evidence="3" id="KW-0812">Transmembrane</keyword>
<dbReference type="Pfam" id="PF00059">
    <property type="entry name" value="Lectin_C"/>
    <property type="match status" value="2"/>
</dbReference>
<dbReference type="Proteomes" id="UP000085678">
    <property type="component" value="Unplaced"/>
</dbReference>
<evidence type="ECO:0000256" key="3">
    <source>
        <dbReference type="SAM" id="Phobius"/>
    </source>
</evidence>
<evidence type="ECO:0000256" key="1">
    <source>
        <dbReference type="ARBA" id="ARBA00023157"/>
    </source>
</evidence>
<dbReference type="InterPro" id="IPR016186">
    <property type="entry name" value="C-type_lectin-like/link_sf"/>
</dbReference>
<feature type="compositionally biased region" description="Low complexity" evidence="2">
    <location>
        <begin position="416"/>
        <end position="429"/>
    </location>
</feature>
<dbReference type="Gene3D" id="3.10.100.10">
    <property type="entry name" value="Mannose-Binding Protein A, subunit A"/>
    <property type="match status" value="2"/>
</dbReference>
<dbReference type="GeneID" id="106160961"/>
<dbReference type="InterPro" id="IPR050111">
    <property type="entry name" value="C-type_lectin/snaclec_domain"/>
</dbReference>
<dbReference type="InterPro" id="IPR016187">
    <property type="entry name" value="CTDL_fold"/>
</dbReference>
<feature type="transmembrane region" description="Helical" evidence="3">
    <location>
        <begin position="460"/>
        <end position="482"/>
    </location>
</feature>
<dbReference type="SUPFAM" id="SSF56436">
    <property type="entry name" value="C-type lectin-like"/>
    <property type="match status" value="2"/>
</dbReference>
<evidence type="ECO:0000259" key="5">
    <source>
        <dbReference type="PROSITE" id="PS50041"/>
    </source>
</evidence>
<keyword evidence="3" id="KW-1133">Transmembrane helix</keyword>
<dbReference type="CDD" id="cd00037">
    <property type="entry name" value="CLECT"/>
    <property type="match status" value="2"/>
</dbReference>
<dbReference type="OrthoDB" id="6340082at2759"/>
<proteinExistence type="predicted"/>
<reference evidence="7" key="1">
    <citation type="journal article" date="2015" name="Nat. Commun.">
        <title>The Lingula genome provides insights into brachiopod evolution and the origin of phosphate biomineralization.</title>
        <authorList>
            <person name="Luo Y.J."/>
            <person name="Takeuchi T."/>
            <person name="Koyanagi R."/>
            <person name="Yamada L."/>
            <person name="Kanda M."/>
            <person name="Khalturina M."/>
            <person name="Fujie M."/>
            <person name="Yamasaki S.I."/>
            <person name="Endo K."/>
            <person name="Satoh N."/>
        </authorList>
    </citation>
    <scope>NUCLEOTIDE SEQUENCE</scope>
</reference>
<dbReference type="AlphaFoldDB" id="A0A1S3I5V9"/>
<dbReference type="PROSITE" id="PS50041">
    <property type="entry name" value="C_TYPE_LECTIN_2"/>
    <property type="match status" value="2"/>
</dbReference>
<keyword evidence="4" id="KW-0732">Signal</keyword>
<feature type="region of interest" description="Disordered" evidence="2">
    <location>
        <begin position="312"/>
        <end position="383"/>
    </location>
</feature>
<dbReference type="PROSITE" id="PS51257">
    <property type="entry name" value="PROKAR_LIPOPROTEIN"/>
    <property type="match status" value="1"/>
</dbReference>
<accession>A0A1S3I5V9</accession>